<proteinExistence type="predicted"/>
<feature type="transmembrane region" description="Helical" evidence="6">
    <location>
        <begin position="271"/>
        <end position="294"/>
    </location>
</feature>
<gene>
    <name evidence="7" type="ORF">ACFPT7_08325</name>
</gene>
<dbReference type="Pfam" id="PF03631">
    <property type="entry name" value="Virul_fac_BrkB"/>
    <property type="match status" value="1"/>
</dbReference>
<comment type="subcellular location">
    <subcellularLocation>
        <location evidence="1">Cell membrane</location>
        <topology evidence="1">Multi-pass membrane protein</topology>
    </subcellularLocation>
</comment>
<keyword evidence="4 6" id="KW-1133">Transmembrane helix</keyword>
<sequence>MHRIRKNVHIDKDAANYAHPIGLSDLIRSGFRFVQINVTGFEVGGLIWRSTLRSAWNLQQVPLVTIVQGTWRSILADRLFDRAAELGFYFLFALFPALFCASSILGLAARSVSQFYDHLLQYLALVIPTSALGMVVNTFNETTARASSGKITFGLVVAVWSASVGVSAIQDALNGVFKIQESRSYVMARMQAIILTITLVAIFTVALSSMLVGDFFAARSYGRIHAPWVAQIVAVASRTLGWLLAAILLTLFFAVIYYWAPDWKKKRRWQWLTPGGLFGIAGWLLASLGLRVYLHFFNSYSLTYGSLGAVIILLTWFYISGLMLLVGAEINREIKDSALRASTATGLEPVL</sequence>
<protein>
    <submittedName>
        <fullName evidence="7">YihY/virulence factor BrkB family protein</fullName>
    </submittedName>
</protein>
<keyword evidence="3 6" id="KW-0812">Transmembrane</keyword>
<evidence type="ECO:0000313" key="8">
    <source>
        <dbReference type="Proteomes" id="UP001596091"/>
    </source>
</evidence>
<feature type="transmembrane region" description="Helical" evidence="6">
    <location>
        <begin position="86"/>
        <end position="107"/>
    </location>
</feature>
<name>A0ABW1EDD7_9BACT</name>
<keyword evidence="5 6" id="KW-0472">Membrane</keyword>
<evidence type="ECO:0000256" key="3">
    <source>
        <dbReference type="ARBA" id="ARBA00022692"/>
    </source>
</evidence>
<evidence type="ECO:0000256" key="4">
    <source>
        <dbReference type="ARBA" id="ARBA00022989"/>
    </source>
</evidence>
<evidence type="ECO:0000256" key="2">
    <source>
        <dbReference type="ARBA" id="ARBA00022475"/>
    </source>
</evidence>
<keyword evidence="8" id="KW-1185">Reference proteome</keyword>
<dbReference type="PANTHER" id="PTHR30213:SF0">
    <property type="entry name" value="UPF0761 MEMBRANE PROTEIN YIHY"/>
    <property type="match status" value="1"/>
</dbReference>
<evidence type="ECO:0000256" key="1">
    <source>
        <dbReference type="ARBA" id="ARBA00004651"/>
    </source>
</evidence>
<comment type="caution">
    <text evidence="7">The sequence shown here is derived from an EMBL/GenBank/DDBJ whole genome shotgun (WGS) entry which is preliminary data.</text>
</comment>
<dbReference type="RefSeq" id="WP_263338729.1">
    <property type="nucleotide sequence ID" value="NZ_JAGSYH010000004.1"/>
</dbReference>
<dbReference type="NCBIfam" id="TIGR00765">
    <property type="entry name" value="yihY_not_rbn"/>
    <property type="match status" value="1"/>
</dbReference>
<feature type="transmembrane region" description="Helical" evidence="6">
    <location>
        <begin position="119"/>
        <end position="139"/>
    </location>
</feature>
<accession>A0ABW1EDD7</accession>
<dbReference type="InterPro" id="IPR017039">
    <property type="entry name" value="Virul_fac_BrkB"/>
</dbReference>
<dbReference type="Proteomes" id="UP001596091">
    <property type="component" value="Unassembled WGS sequence"/>
</dbReference>
<reference evidence="8" key="1">
    <citation type="journal article" date="2019" name="Int. J. Syst. Evol. Microbiol.">
        <title>The Global Catalogue of Microorganisms (GCM) 10K type strain sequencing project: providing services to taxonomists for standard genome sequencing and annotation.</title>
        <authorList>
            <consortium name="The Broad Institute Genomics Platform"/>
            <consortium name="The Broad Institute Genome Sequencing Center for Infectious Disease"/>
            <person name="Wu L."/>
            <person name="Ma J."/>
        </authorList>
    </citation>
    <scope>NUCLEOTIDE SEQUENCE [LARGE SCALE GENOMIC DNA]</scope>
    <source>
        <strain evidence="8">JCM 4087</strain>
    </source>
</reference>
<organism evidence="7 8">
    <name type="scientific">Acidicapsa dinghuensis</name>
    <dbReference type="NCBI Taxonomy" id="2218256"/>
    <lineage>
        <taxon>Bacteria</taxon>
        <taxon>Pseudomonadati</taxon>
        <taxon>Acidobacteriota</taxon>
        <taxon>Terriglobia</taxon>
        <taxon>Terriglobales</taxon>
        <taxon>Acidobacteriaceae</taxon>
        <taxon>Acidicapsa</taxon>
    </lineage>
</organism>
<feature type="transmembrane region" description="Helical" evidence="6">
    <location>
        <begin position="190"/>
        <end position="212"/>
    </location>
</feature>
<feature type="transmembrane region" description="Helical" evidence="6">
    <location>
        <begin position="306"/>
        <end position="326"/>
    </location>
</feature>
<dbReference type="PANTHER" id="PTHR30213">
    <property type="entry name" value="INNER MEMBRANE PROTEIN YHJD"/>
    <property type="match status" value="1"/>
</dbReference>
<evidence type="ECO:0000256" key="6">
    <source>
        <dbReference type="SAM" id="Phobius"/>
    </source>
</evidence>
<evidence type="ECO:0000256" key="5">
    <source>
        <dbReference type="ARBA" id="ARBA00023136"/>
    </source>
</evidence>
<evidence type="ECO:0000313" key="7">
    <source>
        <dbReference type="EMBL" id="MFC5862296.1"/>
    </source>
</evidence>
<dbReference type="EMBL" id="JBHSPH010000002">
    <property type="protein sequence ID" value="MFC5862296.1"/>
    <property type="molecule type" value="Genomic_DNA"/>
</dbReference>
<keyword evidence="2" id="KW-1003">Cell membrane</keyword>
<feature type="transmembrane region" description="Helical" evidence="6">
    <location>
        <begin position="232"/>
        <end position="259"/>
    </location>
</feature>